<sequence length="131" mass="15794">MYYVPYKRNLKEYSRILRNHSTLSEVLLWQKLKASQFRSYAFNRQKPLGNFIVDFYCKKLQLVIEIDGDSHYYAESVVKDRRRQLILEKMNLSFLRFSDKDVKKSMPFVLQEIGAFIDDWELQNHTPKTSF</sequence>
<dbReference type="InterPro" id="IPR047216">
    <property type="entry name" value="Endonuclease_DUF559_bact"/>
</dbReference>
<comment type="caution">
    <text evidence="2">The sequence shown here is derived from an EMBL/GenBank/DDBJ whole genome shotgun (WGS) entry which is preliminary data.</text>
</comment>
<dbReference type="Gene3D" id="3.40.960.10">
    <property type="entry name" value="VSR Endonuclease"/>
    <property type="match status" value="1"/>
</dbReference>
<evidence type="ECO:0000259" key="1">
    <source>
        <dbReference type="Pfam" id="PF04480"/>
    </source>
</evidence>
<dbReference type="Proteomes" id="UP000321301">
    <property type="component" value="Unassembled WGS sequence"/>
</dbReference>
<dbReference type="CDD" id="cd01038">
    <property type="entry name" value="Endonuclease_DUF559"/>
    <property type="match status" value="1"/>
</dbReference>
<keyword evidence="3" id="KW-1185">Reference proteome</keyword>
<dbReference type="PANTHER" id="PTHR38590:SF1">
    <property type="entry name" value="BLL0828 PROTEIN"/>
    <property type="match status" value="1"/>
</dbReference>
<dbReference type="RefSeq" id="WP_020893902.1">
    <property type="nucleotide sequence ID" value="NZ_BJYV01000024.1"/>
</dbReference>
<dbReference type="AlphaFoldDB" id="A0A512CHF5"/>
<evidence type="ECO:0000313" key="2">
    <source>
        <dbReference type="EMBL" id="GEO23480.1"/>
    </source>
</evidence>
<dbReference type="PANTHER" id="PTHR38590">
    <property type="entry name" value="BLL0828 PROTEIN"/>
    <property type="match status" value="1"/>
</dbReference>
<dbReference type="EMBL" id="BJYV01000024">
    <property type="protein sequence ID" value="GEO23480.1"/>
    <property type="molecule type" value="Genomic_DNA"/>
</dbReference>
<reference evidence="2 3" key="1">
    <citation type="submission" date="2019-07" db="EMBL/GenBank/DDBJ databases">
        <title>Whole genome shotgun sequence of Cyclobacterium qasimii NBRC 106168.</title>
        <authorList>
            <person name="Hosoyama A."/>
            <person name="Uohara A."/>
            <person name="Ohji S."/>
            <person name="Ichikawa N."/>
        </authorList>
    </citation>
    <scope>NUCLEOTIDE SEQUENCE [LARGE SCALE GENOMIC DNA]</scope>
    <source>
        <strain evidence="2 3">NBRC 106168</strain>
    </source>
</reference>
<dbReference type="InterPro" id="IPR011335">
    <property type="entry name" value="Restrct_endonuc-II-like"/>
</dbReference>
<name>A0A512CHF5_9BACT</name>
<protein>
    <recommendedName>
        <fullName evidence="1">DUF559 domain-containing protein</fullName>
    </recommendedName>
</protein>
<organism evidence="2 3">
    <name type="scientific">Cyclobacterium qasimii</name>
    <dbReference type="NCBI Taxonomy" id="1350429"/>
    <lineage>
        <taxon>Bacteria</taxon>
        <taxon>Pseudomonadati</taxon>
        <taxon>Bacteroidota</taxon>
        <taxon>Cytophagia</taxon>
        <taxon>Cytophagales</taxon>
        <taxon>Cyclobacteriaceae</taxon>
        <taxon>Cyclobacterium</taxon>
    </lineage>
</organism>
<dbReference type="Pfam" id="PF04480">
    <property type="entry name" value="DUF559"/>
    <property type="match status" value="1"/>
</dbReference>
<feature type="domain" description="DUF559" evidence="1">
    <location>
        <begin position="9"/>
        <end position="116"/>
    </location>
</feature>
<gene>
    <name evidence="2" type="ORF">CQA01_40140</name>
</gene>
<accession>A0A512CHF5</accession>
<evidence type="ECO:0000313" key="3">
    <source>
        <dbReference type="Proteomes" id="UP000321301"/>
    </source>
</evidence>
<proteinExistence type="predicted"/>
<dbReference type="SUPFAM" id="SSF52980">
    <property type="entry name" value="Restriction endonuclease-like"/>
    <property type="match status" value="1"/>
</dbReference>
<dbReference type="InterPro" id="IPR007569">
    <property type="entry name" value="DUF559"/>
</dbReference>